<evidence type="ECO:0000256" key="4">
    <source>
        <dbReference type="ARBA" id="ARBA00023139"/>
    </source>
</evidence>
<organism evidence="9 10">
    <name type="scientific">Alkalicoccobacillus porphyridii</name>
    <dbReference type="NCBI Taxonomy" id="2597270"/>
    <lineage>
        <taxon>Bacteria</taxon>
        <taxon>Bacillati</taxon>
        <taxon>Bacillota</taxon>
        <taxon>Bacilli</taxon>
        <taxon>Bacillales</taxon>
        <taxon>Bacillaceae</taxon>
        <taxon>Alkalicoccobacillus</taxon>
    </lineage>
</organism>
<feature type="domain" description="Solute-binding protein family 3/N-terminal" evidence="8">
    <location>
        <begin position="53"/>
        <end position="281"/>
    </location>
</feature>
<dbReference type="GO" id="GO:0006865">
    <property type="term" value="P:amino acid transport"/>
    <property type="evidence" value="ECO:0007669"/>
    <property type="project" value="TreeGrafter"/>
</dbReference>
<dbReference type="OrthoDB" id="115856at2"/>
<dbReference type="AlphaFoldDB" id="A0A554A2S3"/>
<dbReference type="Gene3D" id="3.40.190.10">
    <property type="entry name" value="Periplasmic binding protein-like II"/>
    <property type="match status" value="2"/>
</dbReference>
<accession>A0A554A2S3</accession>
<evidence type="ECO:0000256" key="3">
    <source>
        <dbReference type="ARBA" id="ARBA00022729"/>
    </source>
</evidence>
<dbReference type="Pfam" id="PF00497">
    <property type="entry name" value="SBP_bac_3"/>
    <property type="match status" value="1"/>
</dbReference>
<dbReference type="EMBL" id="VLXZ01000001">
    <property type="protein sequence ID" value="TSB47999.1"/>
    <property type="molecule type" value="Genomic_DNA"/>
</dbReference>
<evidence type="ECO:0000256" key="7">
    <source>
        <dbReference type="SAM" id="SignalP"/>
    </source>
</evidence>
<name>A0A554A2S3_9BACI</name>
<keyword evidence="3 7" id="KW-0732">Signal</keyword>
<gene>
    <name evidence="9" type="ORF">FN960_00115</name>
</gene>
<dbReference type="SMART" id="SM00062">
    <property type="entry name" value="PBPb"/>
    <property type="match status" value="1"/>
</dbReference>
<comment type="similarity">
    <text evidence="1 6">Belongs to the bacterial solute-binding protein 3 family.</text>
</comment>
<dbReference type="InterPro" id="IPR051455">
    <property type="entry name" value="Bact_solute-bind_prot3"/>
</dbReference>
<dbReference type="RefSeq" id="WP_143846345.1">
    <property type="nucleotide sequence ID" value="NZ_VLXZ01000001.1"/>
</dbReference>
<keyword evidence="10" id="KW-1185">Reference proteome</keyword>
<sequence length="357" mass="38626">MKKLFVNALLLSSFAALLVACSDETDAPADGNEAQGNTNSSGDAISAIQDRGELVLGANDQLPGFGYVGSDGAYVGFDIEFGKVMAAAILGDAEAIEFRPLSAQERFTALQTGEVDILVRNTTWTLNRDAEIGLNFGPTTFYDGQGMMAPSDSGIETLEDLEGARIGVEQGTTTELNLADQMSKRGIDFETVTFADQDSLIAAYESGTIDAWTTDQSALVSRMDTLQDPDGHVILNEVLSKEPLGPAVLDGDDQFYEVMYWATNATIQAEEFGITSENVDDFLDTEDPDIARFLGVEENLGEQLGLENDFAYQIIKQVGNYAEIYDRNLGADSPFNLDRGLNALYTDGGLMYSPPFR</sequence>
<reference evidence="9 10" key="1">
    <citation type="submission" date="2019-07" db="EMBL/GenBank/DDBJ databases">
        <authorList>
            <person name="Park Y.J."/>
            <person name="Jeong S.E."/>
            <person name="Jung H.S."/>
        </authorList>
    </citation>
    <scope>NUCLEOTIDE SEQUENCE [LARGE SCALE GENOMIC DNA]</scope>
    <source>
        <strain evidence="10">P16(2019)</strain>
    </source>
</reference>
<dbReference type="CDD" id="cd13692">
    <property type="entry name" value="PBP2_BztA"/>
    <property type="match status" value="1"/>
</dbReference>
<protein>
    <submittedName>
        <fullName evidence="9">Amino acid ABC transporter substrate-binding protein</fullName>
    </submittedName>
</protein>
<dbReference type="InterPro" id="IPR018313">
    <property type="entry name" value="SBP_3_CS"/>
</dbReference>
<feature type="chain" id="PRO_5039327490" evidence="7">
    <location>
        <begin position="19"/>
        <end position="357"/>
    </location>
</feature>
<evidence type="ECO:0000256" key="2">
    <source>
        <dbReference type="ARBA" id="ARBA00022448"/>
    </source>
</evidence>
<evidence type="ECO:0000256" key="6">
    <source>
        <dbReference type="RuleBase" id="RU003744"/>
    </source>
</evidence>
<dbReference type="PANTHER" id="PTHR30085">
    <property type="entry name" value="AMINO ACID ABC TRANSPORTER PERMEASE"/>
    <property type="match status" value="1"/>
</dbReference>
<dbReference type="InterPro" id="IPR001638">
    <property type="entry name" value="Solute-binding_3/MltF_N"/>
</dbReference>
<dbReference type="PROSITE" id="PS51257">
    <property type="entry name" value="PROKAR_LIPOPROTEIN"/>
    <property type="match status" value="1"/>
</dbReference>
<dbReference type="PROSITE" id="PS01039">
    <property type="entry name" value="SBP_BACTERIAL_3"/>
    <property type="match status" value="1"/>
</dbReference>
<keyword evidence="2" id="KW-0813">Transport</keyword>
<dbReference type="SUPFAM" id="SSF53850">
    <property type="entry name" value="Periplasmic binding protein-like II"/>
    <property type="match status" value="1"/>
</dbReference>
<evidence type="ECO:0000313" key="9">
    <source>
        <dbReference type="EMBL" id="TSB47999.1"/>
    </source>
</evidence>
<evidence type="ECO:0000256" key="5">
    <source>
        <dbReference type="ARBA" id="ARBA00023288"/>
    </source>
</evidence>
<keyword evidence="5" id="KW-0449">Lipoprotein</keyword>
<evidence type="ECO:0000313" key="10">
    <source>
        <dbReference type="Proteomes" id="UP000318521"/>
    </source>
</evidence>
<dbReference type="PANTHER" id="PTHR30085:SF7">
    <property type="entry name" value="AMINO-ACID ABC TRANSPORTER-BINDING PROTEIN YHDW-RELATED"/>
    <property type="match status" value="1"/>
</dbReference>
<evidence type="ECO:0000256" key="1">
    <source>
        <dbReference type="ARBA" id="ARBA00010333"/>
    </source>
</evidence>
<feature type="signal peptide" evidence="7">
    <location>
        <begin position="1"/>
        <end position="18"/>
    </location>
</feature>
<keyword evidence="4" id="KW-0564">Palmitate</keyword>
<dbReference type="Proteomes" id="UP000318521">
    <property type="component" value="Unassembled WGS sequence"/>
</dbReference>
<evidence type="ECO:0000259" key="8">
    <source>
        <dbReference type="SMART" id="SM00062"/>
    </source>
</evidence>
<comment type="caution">
    <text evidence="9">The sequence shown here is derived from an EMBL/GenBank/DDBJ whole genome shotgun (WGS) entry which is preliminary data.</text>
</comment>
<proteinExistence type="inferred from homology"/>